<comment type="caution">
    <text evidence="2">The sequence shown here is derived from an EMBL/GenBank/DDBJ whole genome shotgun (WGS) entry which is preliminary data.</text>
</comment>
<dbReference type="EC" id="1.-.-.-" evidence="2"/>
<keyword evidence="2" id="KW-0503">Monooxygenase</keyword>
<name>A0ABW4XEE9_9ACTN</name>
<gene>
    <name evidence="2" type="ORF">ACFSHS_19585</name>
</gene>
<evidence type="ECO:0000313" key="3">
    <source>
        <dbReference type="Proteomes" id="UP001597402"/>
    </source>
</evidence>
<feature type="domain" description="ABM" evidence="1">
    <location>
        <begin position="2"/>
        <end position="91"/>
    </location>
</feature>
<sequence>MIIVAGQIRVAAGDRDRYLAAVADVARLARVAPGCLDFVQAADPLDPERINIFERWETDDDLIGFRESGDPDAPEPALPDVLSVEVVKYRIASVEAP</sequence>
<dbReference type="Gene3D" id="3.30.70.100">
    <property type="match status" value="1"/>
</dbReference>
<evidence type="ECO:0000259" key="1">
    <source>
        <dbReference type="PROSITE" id="PS51725"/>
    </source>
</evidence>
<dbReference type="InterPro" id="IPR011008">
    <property type="entry name" value="Dimeric_a/b-barrel"/>
</dbReference>
<protein>
    <submittedName>
        <fullName evidence="2">Quinol monooxygenase</fullName>
        <ecNumber evidence="2">1.-.-.-</ecNumber>
    </submittedName>
</protein>
<evidence type="ECO:0000313" key="2">
    <source>
        <dbReference type="EMBL" id="MFD2093770.1"/>
    </source>
</evidence>
<dbReference type="GO" id="GO:0004497">
    <property type="term" value="F:monooxygenase activity"/>
    <property type="evidence" value="ECO:0007669"/>
    <property type="project" value="UniProtKB-KW"/>
</dbReference>
<reference evidence="3" key="1">
    <citation type="journal article" date="2019" name="Int. J. Syst. Evol. Microbiol.">
        <title>The Global Catalogue of Microorganisms (GCM) 10K type strain sequencing project: providing services to taxonomists for standard genome sequencing and annotation.</title>
        <authorList>
            <consortium name="The Broad Institute Genomics Platform"/>
            <consortium name="The Broad Institute Genome Sequencing Center for Infectious Disease"/>
            <person name="Wu L."/>
            <person name="Ma J."/>
        </authorList>
    </citation>
    <scope>NUCLEOTIDE SEQUENCE [LARGE SCALE GENOMIC DNA]</scope>
    <source>
        <strain evidence="3">JCM 3338</strain>
    </source>
</reference>
<organism evidence="2 3">
    <name type="scientific">Blastococcus deserti</name>
    <dbReference type="NCBI Taxonomy" id="2259033"/>
    <lineage>
        <taxon>Bacteria</taxon>
        <taxon>Bacillati</taxon>
        <taxon>Actinomycetota</taxon>
        <taxon>Actinomycetes</taxon>
        <taxon>Geodermatophilales</taxon>
        <taxon>Geodermatophilaceae</taxon>
        <taxon>Blastococcus</taxon>
    </lineage>
</organism>
<dbReference type="RefSeq" id="WP_376879759.1">
    <property type="nucleotide sequence ID" value="NZ_JBHUHP010000028.1"/>
</dbReference>
<dbReference type="Proteomes" id="UP001597402">
    <property type="component" value="Unassembled WGS sequence"/>
</dbReference>
<dbReference type="EMBL" id="JBHUHP010000028">
    <property type="protein sequence ID" value="MFD2093770.1"/>
    <property type="molecule type" value="Genomic_DNA"/>
</dbReference>
<dbReference type="PROSITE" id="PS51725">
    <property type="entry name" value="ABM"/>
    <property type="match status" value="1"/>
</dbReference>
<dbReference type="InterPro" id="IPR007138">
    <property type="entry name" value="ABM_dom"/>
</dbReference>
<keyword evidence="3" id="KW-1185">Reference proteome</keyword>
<keyword evidence="2" id="KW-0560">Oxidoreductase</keyword>
<dbReference type="SUPFAM" id="SSF54909">
    <property type="entry name" value="Dimeric alpha+beta barrel"/>
    <property type="match status" value="1"/>
</dbReference>
<dbReference type="Pfam" id="PF03992">
    <property type="entry name" value="ABM"/>
    <property type="match status" value="1"/>
</dbReference>
<proteinExistence type="predicted"/>
<accession>A0ABW4XEE9</accession>